<feature type="transmembrane region" description="Helical" evidence="1">
    <location>
        <begin position="309"/>
        <end position="331"/>
    </location>
</feature>
<evidence type="ECO:0000313" key="3">
    <source>
        <dbReference type="Proteomes" id="UP001174694"/>
    </source>
</evidence>
<name>A0AA38RLF9_9PEZI</name>
<accession>A0AA38RLF9</accession>
<keyword evidence="1" id="KW-0472">Membrane</keyword>
<evidence type="ECO:0000313" key="2">
    <source>
        <dbReference type="EMBL" id="KAJ9133454.1"/>
    </source>
</evidence>
<proteinExistence type="predicted"/>
<keyword evidence="1" id="KW-1133">Transmembrane helix</keyword>
<keyword evidence="1" id="KW-0812">Transmembrane</keyword>
<organism evidence="2 3">
    <name type="scientific">Pleurostoma richardsiae</name>
    <dbReference type="NCBI Taxonomy" id="41990"/>
    <lineage>
        <taxon>Eukaryota</taxon>
        <taxon>Fungi</taxon>
        <taxon>Dikarya</taxon>
        <taxon>Ascomycota</taxon>
        <taxon>Pezizomycotina</taxon>
        <taxon>Sordariomycetes</taxon>
        <taxon>Sordariomycetidae</taxon>
        <taxon>Calosphaeriales</taxon>
        <taxon>Pleurostomataceae</taxon>
        <taxon>Pleurostoma</taxon>
    </lineage>
</organism>
<gene>
    <name evidence="2" type="ORF">NKR23_g10781</name>
</gene>
<comment type="caution">
    <text evidence="2">The sequence shown here is derived from an EMBL/GenBank/DDBJ whole genome shotgun (WGS) entry which is preliminary data.</text>
</comment>
<sequence>MPASIPNYLTVGEVRRHRAFVSRNALQQFEDIMILEEALKAAEVCRPCRAATKRLLAFDLAFNPVFDDNDARTWNALRPSGTDLNAQQHKNWLELAKRPDFPMLPCPPHKAHQMHIWFAYAGEFTVQDLADDRDIAGFVFDHIQRLTDCFRPPMLTKVMGAYNWRERGSNLGTTTPPRVLDYMLSFRNAQSVAFFDYRDDRPRRLGPSRPCRCKGYNTNWHAVADSPYVYHTLRTPVRESYYREKLHAIEYVKSHLAEEIRIILELNPVPPLEHDVAEDPITSFFHHWDSPDVQAELRKLICEKCPASYLSRSTFVGLAIVSGLALSYFLLGPERK</sequence>
<keyword evidence="3" id="KW-1185">Reference proteome</keyword>
<dbReference type="Proteomes" id="UP001174694">
    <property type="component" value="Unassembled WGS sequence"/>
</dbReference>
<reference evidence="2" key="1">
    <citation type="submission" date="2022-07" db="EMBL/GenBank/DDBJ databases">
        <title>Fungi with potential for degradation of polypropylene.</title>
        <authorList>
            <person name="Gostincar C."/>
        </authorList>
    </citation>
    <scope>NUCLEOTIDE SEQUENCE</scope>
    <source>
        <strain evidence="2">EXF-13308</strain>
    </source>
</reference>
<evidence type="ECO:0000256" key="1">
    <source>
        <dbReference type="SAM" id="Phobius"/>
    </source>
</evidence>
<dbReference type="EMBL" id="JANBVO010000050">
    <property type="protein sequence ID" value="KAJ9133454.1"/>
    <property type="molecule type" value="Genomic_DNA"/>
</dbReference>
<dbReference type="AlphaFoldDB" id="A0AA38RLF9"/>
<protein>
    <submittedName>
        <fullName evidence="2">Uncharacterized protein</fullName>
    </submittedName>
</protein>